<dbReference type="Gene3D" id="3.30.450.40">
    <property type="match status" value="3"/>
</dbReference>
<feature type="coiled-coil region" evidence="1">
    <location>
        <begin position="2"/>
        <end position="29"/>
    </location>
</feature>
<dbReference type="SUPFAM" id="SSF55781">
    <property type="entry name" value="GAF domain-like"/>
    <property type="match status" value="3"/>
</dbReference>
<sequence length="782" mass="86550">MNKQLSADLARLKEELNGARERLAATQEILGVVSQSRKDEQPVFEAILNSATQLCDVPVAALMLLNEAQGTFHMAAHLGDWKVPVATETTWSVDAPLPVAQSFREARTIHVTDMKESTPYLDGDPTYRRMVDAEGLRTRLCVPLLIGGKAIGTIVLSRLKLQPFDDDEIALIEGFAAQAVIAIENVRQFLEVRNRLEREKASAEILNVISHNRDDDLPVFDVVLRNAARLCDAQLADLDLVDEDRQTLREVATWGLSERVIPSDRWVWPLDSDFLHVAAVRNGKVAHVADVQQTDRYRDGDPMTRAVVDEEGIRAFLAVPLISSKTSLGCLVLFRKEPIPFTEDQIALVKTFADQAVIAIENVHQFREVQERLAREAASADILHVISQSRDDDVPVFETILENASRLCEAPLAFMSVVTEDGTAFRVPTHLGAGPEIGKIWSHQLEALDGSDLTTSHAIRTLKAIHVEDLSNDPNFGMDDPRRAELVTLEGVRSYLVVPLIKDDLCFGTINLYRREVRPFAPDQIALLENFAAQAVIAIENVRQFRALELLNAELETRVEDQVGEIERMSLLKRFLPTAVADTVVSSGSEDMLKSHRALLGVLFCDIRGFTAFCETAEPEETIEVLQTYHEEMGRLINAHGAGVDHRSGDGIMVLFNDPIPCDNPAGDAVRLAIAMRTRMSELCQKWKRMGYRLGFGVGLSLGYATVGMVGFEGRFDYTASGTAINLASRLCDEAEDGEILLSPRAAIAVEDEFQIMSRGELTLKGLREPLEVFQLVVGAAT</sequence>
<keyword evidence="1" id="KW-0175">Coiled coil</keyword>
<proteinExistence type="predicted"/>
<dbReference type="PROSITE" id="PS50125">
    <property type="entry name" value="GUANYLATE_CYCLASE_2"/>
    <property type="match status" value="1"/>
</dbReference>
<feature type="domain" description="Guanylate cyclase" evidence="2">
    <location>
        <begin position="601"/>
        <end position="732"/>
    </location>
</feature>
<dbReference type="SMART" id="SM00065">
    <property type="entry name" value="GAF"/>
    <property type="match status" value="3"/>
</dbReference>
<evidence type="ECO:0000256" key="1">
    <source>
        <dbReference type="SAM" id="Coils"/>
    </source>
</evidence>
<dbReference type="GO" id="GO:0006171">
    <property type="term" value="P:cAMP biosynthetic process"/>
    <property type="evidence" value="ECO:0007669"/>
    <property type="project" value="TreeGrafter"/>
</dbReference>
<evidence type="ECO:0000313" key="4">
    <source>
        <dbReference type="Proteomes" id="UP000244092"/>
    </source>
</evidence>
<evidence type="ECO:0000259" key="2">
    <source>
        <dbReference type="PROSITE" id="PS50125"/>
    </source>
</evidence>
<dbReference type="Pfam" id="PF01590">
    <property type="entry name" value="GAF"/>
    <property type="match status" value="2"/>
</dbReference>
<dbReference type="Proteomes" id="UP000244092">
    <property type="component" value="Unassembled WGS sequence"/>
</dbReference>
<dbReference type="PANTHER" id="PTHR43081:SF20">
    <property type="entry name" value="TWO-COMPONENT RESPONSE REGULATOR"/>
    <property type="match status" value="1"/>
</dbReference>
<reference evidence="3 4" key="1">
    <citation type="submission" date="2018-04" db="EMBL/GenBank/DDBJ databases">
        <title>Genomic Encyclopedia of Archaeal and Bacterial Type Strains, Phase II (KMG-II): from individual species to whole genera.</title>
        <authorList>
            <person name="Goeker M."/>
        </authorList>
    </citation>
    <scope>NUCLEOTIDE SEQUENCE [LARGE SCALE GENOMIC DNA]</scope>
    <source>
        <strain evidence="3 4">DSM 12244</strain>
    </source>
</reference>
<dbReference type="InterPro" id="IPR050697">
    <property type="entry name" value="Adenylyl/Guanylyl_Cyclase_3/4"/>
</dbReference>
<organism evidence="3 4">
    <name type="scientific">Sulfitobacter mediterraneus</name>
    <dbReference type="NCBI Taxonomy" id="83219"/>
    <lineage>
        <taxon>Bacteria</taxon>
        <taxon>Pseudomonadati</taxon>
        <taxon>Pseudomonadota</taxon>
        <taxon>Alphaproteobacteria</taxon>
        <taxon>Rhodobacterales</taxon>
        <taxon>Roseobacteraceae</taxon>
        <taxon>Sulfitobacter</taxon>
    </lineage>
</organism>
<dbReference type="InterPro" id="IPR029787">
    <property type="entry name" value="Nucleotide_cyclase"/>
</dbReference>
<dbReference type="EMBL" id="QBKU01000010">
    <property type="protein sequence ID" value="PTX72743.1"/>
    <property type="molecule type" value="Genomic_DNA"/>
</dbReference>
<dbReference type="SUPFAM" id="SSF55073">
    <property type="entry name" value="Nucleotide cyclase"/>
    <property type="match status" value="1"/>
</dbReference>
<dbReference type="AlphaFoldDB" id="A0A2T6CB83"/>
<protein>
    <submittedName>
        <fullName evidence="3">Class 3 adenylate cyclase</fullName>
    </submittedName>
</protein>
<gene>
    <name evidence="3" type="ORF">C8N31_1101</name>
</gene>
<dbReference type="InterPro" id="IPR029016">
    <property type="entry name" value="GAF-like_dom_sf"/>
</dbReference>
<comment type="caution">
    <text evidence="3">The sequence shown here is derived from an EMBL/GenBank/DDBJ whole genome shotgun (WGS) entry which is preliminary data.</text>
</comment>
<dbReference type="CDD" id="cd07302">
    <property type="entry name" value="CHD"/>
    <property type="match status" value="1"/>
</dbReference>
<dbReference type="Gene3D" id="3.30.70.1230">
    <property type="entry name" value="Nucleotide cyclase"/>
    <property type="match status" value="1"/>
</dbReference>
<dbReference type="Pfam" id="PF00211">
    <property type="entry name" value="Guanylate_cyc"/>
    <property type="match status" value="1"/>
</dbReference>
<dbReference type="InterPro" id="IPR001054">
    <property type="entry name" value="A/G_cyclase"/>
</dbReference>
<name>A0A2T6CB83_9RHOB</name>
<evidence type="ECO:0000313" key="3">
    <source>
        <dbReference type="EMBL" id="PTX72743.1"/>
    </source>
</evidence>
<dbReference type="PANTHER" id="PTHR43081">
    <property type="entry name" value="ADENYLATE CYCLASE, TERMINAL-DIFFERENTIATION SPECIFIC-RELATED"/>
    <property type="match status" value="1"/>
</dbReference>
<dbReference type="GO" id="GO:0004016">
    <property type="term" value="F:adenylate cyclase activity"/>
    <property type="evidence" value="ECO:0007669"/>
    <property type="project" value="UniProtKB-ARBA"/>
</dbReference>
<dbReference type="SMART" id="SM00044">
    <property type="entry name" value="CYCc"/>
    <property type="match status" value="1"/>
</dbReference>
<dbReference type="RefSeq" id="WP_025048596.1">
    <property type="nucleotide sequence ID" value="NZ_QBKU01000010.1"/>
</dbReference>
<dbReference type="InterPro" id="IPR003018">
    <property type="entry name" value="GAF"/>
</dbReference>
<accession>A0A2T6CB83</accession>
<dbReference type="OrthoDB" id="9801651at2"/>
<dbReference type="Pfam" id="PF13185">
    <property type="entry name" value="GAF_2"/>
    <property type="match status" value="1"/>
</dbReference>
<dbReference type="GO" id="GO:0035556">
    <property type="term" value="P:intracellular signal transduction"/>
    <property type="evidence" value="ECO:0007669"/>
    <property type="project" value="InterPro"/>
</dbReference>